<dbReference type="EMBL" id="BGZK01000179">
    <property type="protein sequence ID" value="GBP26343.1"/>
    <property type="molecule type" value="Genomic_DNA"/>
</dbReference>
<dbReference type="InterPro" id="IPR043502">
    <property type="entry name" value="DNA/RNA_pol_sf"/>
</dbReference>
<dbReference type="InterPro" id="IPR052560">
    <property type="entry name" value="RdDP_mobile_element"/>
</dbReference>
<dbReference type="SUPFAM" id="SSF56219">
    <property type="entry name" value="DNase I-like"/>
    <property type="match status" value="1"/>
</dbReference>
<keyword evidence="2" id="KW-0808">Transferase</keyword>
<proteinExistence type="predicted"/>
<dbReference type="InterPro" id="IPR000477">
    <property type="entry name" value="RT_dom"/>
</dbReference>
<accession>A0A4C1UIN8</accession>
<protein>
    <submittedName>
        <fullName evidence="2">Probable RNA-directed DNA polymerase from transposon BS</fullName>
    </submittedName>
</protein>
<dbReference type="PANTHER" id="PTHR36688">
    <property type="entry name" value="ENDO/EXONUCLEASE/PHOSPHATASE DOMAIN-CONTAINING PROTEIN"/>
    <property type="match status" value="1"/>
</dbReference>
<dbReference type="PROSITE" id="PS50878">
    <property type="entry name" value="RT_POL"/>
    <property type="match status" value="1"/>
</dbReference>
<dbReference type="SUPFAM" id="SSF56672">
    <property type="entry name" value="DNA/RNA polymerases"/>
    <property type="match status" value="1"/>
</dbReference>
<organism evidence="2 3">
    <name type="scientific">Eumeta variegata</name>
    <name type="common">Bagworm moth</name>
    <name type="synonym">Eumeta japonica</name>
    <dbReference type="NCBI Taxonomy" id="151549"/>
    <lineage>
        <taxon>Eukaryota</taxon>
        <taxon>Metazoa</taxon>
        <taxon>Ecdysozoa</taxon>
        <taxon>Arthropoda</taxon>
        <taxon>Hexapoda</taxon>
        <taxon>Insecta</taxon>
        <taxon>Pterygota</taxon>
        <taxon>Neoptera</taxon>
        <taxon>Endopterygota</taxon>
        <taxon>Lepidoptera</taxon>
        <taxon>Glossata</taxon>
        <taxon>Ditrysia</taxon>
        <taxon>Tineoidea</taxon>
        <taxon>Psychidae</taxon>
        <taxon>Oiketicinae</taxon>
        <taxon>Eumeta</taxon>
    </lineage>
</organism>
<name>A0A4C1UIN8_EUMVA</name>
<dbReference type="Pfam" id="PF00078">
    <property type="entry name" value="RVT_1"/>
    <property type="match status" value="1"/>
</dbReference>
<dbReference type="GO" id="GO:0003964">
    <property type="term" value="F:RNA-directed DNA polymerase activity"/>
    <property type="evidence" value="ECO:0007669"/>
    <property type="project" value="UniProtKB-KW"/>
</dbReference>
<evidence type="ECO:0000313" key="3">
    <source>
        <dbReference type="Proteomes" id="UP000299102"/>
    </source>
</evidence>
<evidence type="ECO:0000313" key="2">
    <source>
        <dbReference type="EMBL" id="GBP26343.1"/>
    </source>
</evidence>
<keyword evidence="2" id="KW-0548">Nucleotidyltransferase</keyword>
<dbReference type="InterPro" id="IPR036691">
    <property type="entry name" value="Endo/exonu/phosph_ase_sf"/>
</dbReference>
<gene>
    <name evidence="2" type="primary">RTase</name>
    <name evidence="2" type="ORF">EVAR_95514_1</name>
</gene>
<comment type="caution">
    <text evidence="2">The sequence shown here is derived from an EMBL/GenBank/DDBJ whole genome shotgun (WGS) entry which is preliminary data.</text>
</comment>
<reference evidence="2 3" key="1">
    <citation type="journal article" date="2019" name="Commun. Biol.">
        <title>The bagworm genome reveals a unique fibroin gene that provides high tensile strength.</title>
        <authorList>
            <person name="Kono N."/>
            <person name="Nakamura H."/>
            <person name="Ohtoshi R."/>
            <person name="Tomita M."/>
            <person name="Numata K."/>
            <person name="Arakawa K."/>
        </authorList>
    </citation>
    <scope>NUCLEOTIDE SEQUENCE [LARGE SCALE GENOMIC DNA]</scope>
</reference>
<dbReference type="PANTHER" id="PTHR36688:SF2">
    <property type="entry name" value="ENDONUCLEASE_EXONUCLEASE_PHOSPHATASE DOMAIN-CONTAINING PROTEIN"/>
    <property type="match status" value="1"/>
</dbReference>
<dbReference type="OrthoDB" id="416454at2759"/>
<sequence>MEYKADIIMVQETHLKPKNSKTCKIKNFTLLRTDRQGAPMGGTAIYYNRALYCCPMDIPPLTNIEATACRLSMIGHGVLTLYDIDNAIGALTSHITTVVENSSRKVPAKSDRKELPRDVIELIRDKNAALRRAGKYPTRENRSRARALQRRVKARIKEIKNDNWSDLMAEISPSHKAYWRLAKALKTEGAAPTPALKRPDNSIAFDDREKAECLADSIEHQCSENPPYDAEHVRRVEEEFVRVSSHPKTVGTPSAVKRLNAFLRPCGSIGRNFNACIQNCYFPTAWKEAVVIGIPKPGKPRDLPASYRPISLLSVLVRPIRAGVPQGSTLSPLLYSAYVNDIPRPSSGVQLALFADDTALYLRSNCLRNILPRLQRAIDELTQWLRLWRIEVNPEKPVMTYASPVFAHARPDILYDLQIVQNKFCRRAADAPWSRDSPPITTLKVTKPVRSSASRCHFGSCSPLQLHVTSMPRCLVKTPIGSHAPTASPCRNGRVQM</sequence>
<feature type="domain" description="Reverse transcriptase" evidence="1">
    <location>
        <begin position="140"/>
        <end position="419"/>
    </location>
</feature>
<keyword evidence="3" id="KW-1185">Reference proteome</keyword>
<dbReference type="AlphaFoldDB" id="A0A4C1UIN8"/>
<keyword evidence="2" id="KW-0695">RNA-directed DNA polymerase</keyword>
<dbReference type="Proteomes" id="UP000299102">
    <property type="component" value="Unassembled WGS sequence"/>
</dbReference>
<dbReference type="Gene3D" id="3.60.10.10">
    <property type="entry name" value="Endonuclease/exonuclease/phosphatase"/>
    <property type="match status" value="1"/>
</dbReference>
<evidence type="ECO:0000259" key="1">
    <source>
        <dbReference type="PROSITE" id="PS50878"/>
    </source>
</evidence>